<dbReference type="InterPro" id="IPR042095">
    <property type="entry name" value="SUMF_sf"/>
</dbReference>
<dbReference type="Gene3D" id="3.90.1580.10">
    <property type="entry name" value="paralog of FGE (formylglycine-generating enzyme)"/>
    <property type="match status" value="1"/>
</dbReference>
<dbReference type="InterPro" id="IPR016187">
    <property type="entry name" value="CTDL_fold"/>
</dbReference>
<dbReference type="InterPro" id="IPR051043">
    <property type="entry name" value="Sulfatase_Mod_Factor_Kinase"/>
</dbReference>
<dbReference type="AlphaFoldDB" id="A0A383AVG6"/>
<name>A0A383AVG6_9ZZZZ</name>
<dbReference type="GO" id="GO:0120147">
    <property type="term" value="F:formylglycine-generating oxidase activity"/>
    <property type="evidence" value="ECO:0007669"/>
    <property type="project" value="TreeGrafter"/>
</dbReference>
<evidence type="ECO:0000313" key="2">
    <source>
        <dbReference type="EMBL" id="SVE11563.1"/>
    </source>
</evidence>
<accession>A0A383AVG6</accession>
<gene>
    <name evidence="2" type="ORF">METZ01_LOCUS464417</name>
</gene>
<dbReference type="EMBL" id="UINC01195140">
    <property type="protein sequence ID" value="SVE11563.1"/>
    <property type="molecule type" value="Genomic_DNA"/>
</dbReference>
<protein>
    <recommendedName>
        <fullName evidence="1">Sulfatase-modifying factor enzyme-like domain-containing protein</fullName>
    </recommendedName>
</protein>
<dbReference type="SUPFAM" id="SSF56436">
    <property type="entry name" value="C-type lectin-like"/>
    <property type="match status" value="1"/>
</dbReference>
<evidence type="ECO:0000259" key="1">
    <source>
        <dbReference type="Pfam" id="PF03781"/>
    </source>
</evidence>
<dbReference type="PANTHER" id="PTHR23150">
    <property type="entry name" value="SULFATASE MODIFYING FACTOR 1, 2"/>
    <property type="match status" value="1"/>
</dbReference>
<sequence>DMLWCKPGTFMMGSPAGEKGRKENETQHEVTLTKGFYLGKYEVTQEQWEKVMGSNLSDFKGATLPVEKVNWIDAMKFCEKLTQVEKEAGRLPKGYIYTLPTEAQWEYACRAGTTTAYSFGDEITRRQANFNQNVGKTTAVGTYRANAWGFHDMHGNVWESCLDWDDPSGSVQTYRGGSWYYDGMHMRSASRYWDESGFRGNDTGFRLSLQTATAKTE</sequence>
<feature type="non-terminal residue" evidence="2">
    <location>
        <position position="1"/>
    </location>
</feature>
<dbReference type="PANTHER" id="PTHR23150:SF19">
    <property type="entry name" value="FORMYLGLYCINE-GENERATING ENZYME"/>
    <property type="match status" value="1"/>
</dbReference>
<reference evidence="2" key="1">
    <citation type="submission" date="2018-05" db="EMBL/GenBank/DDBJ databases">
        <authorList>
            <person name="Lanie J.A."/>
            <person name="Ng W.-L."/>
            <person name="Kazmierczak K.M."/>
            <person name="Andrzejewski T.M."/>
            <person name="Davidsen T.M."/>
            <person name="Wayne K.J."/>
            <person name="Tettelin H."/>
            <person name="Glass J.I."/>
            <person name="Rusch D."/>
            <person name="Podicherti R."/>
            <person name="Tsui H.-C.T."/>
            <person name="Winkler M.E."/>
        </authorList>
    </citation>
    <scope>NUCLEOTIDE SEQUENCE</scope>
</reference>
<feature type="domain" description="Sulfatase-modifying factor enzyme-like" evidence="1">
    <location>
        <begin position="1"/>
        <end position="207"/>
    </location>
</feature>
<proteinExistence type="predicted"/>
<organism evidence="2">
    <name type="scientific">marine metagenome</name>
    <dbReference type="NCBI Taxonomy" id="408172"/>
    <lineage>
        <taxon>unclassified sequences</taxon>
        <taxon>metagenomes</taxon>
        <taxon>ecological metagenomes</taxon>
    </lineage>
</organism>
<dbReference type="Pfam" id="PF03781">
    <property type="entry name" value="FGE-sulfatase"/>
    <property type="match status" value="1"/>
</dbReference>
<dbReference type="InterPro" id="IPR005532">
    <property type="entry name" value="SUMF_dom"/>
</dbReference>